<keyword evidence="4" id="KW-0175">Coiled coil</keyword>
<dbReference type="PANTHER" id="PTHR13028:SF0">
    <property type="entry name" value="RRNA-PROCESSING PROTEIN EBP2-RELATED"/>
    <property type="match status" value="1"/>
</dbReference>
<feature type="compositionally biased region" description="Acidic residues" evidence="6">
    <location>
        <begin position="124"/>
        <end position="158"/>
    </location>
</feature>
<feature type="compositionally biased region" description="Low complexity" evidence="6">
    <location>
        <begin position="27"/>
        <end position="41"/>
    </location>
</feature>
<dbReference type="GO" id="GO:0042273">
    <property type="term" value="P:ribosomal large subunit biogenesis"/>
    <property type="evidence" value="ECO:0007669"/>
    <property type="project" value="TreeGrafter"/>
</dbReference>
<evidence type="ECO:0000256" key="5">
    <source>
        <dbReference type="ARBA" id="ARBA00023242"/>
    </source>
</evidence>
<evidence type="ECO:0000313" key="8">
    <source>
        <dbReference type="Proteomes" id="UP000629468"/>
    </source>
</evidence>
<keyword evidence="3" id="KW-0690">Ribosome biogenesis</keyword>
<comment type="subcellular location">
    <subcellularLocation>
        <location evidence="1">Nucleus</location>
        <location evidence="1">Nucleolus</location>
    </subcellularLocation>
</comment>
<proteinExistence type="inferred from homology"/>
<dbReference type="GO" id="GO:0006364">
    <property type="term" value="P:rRNA processing"/>
    <property type="evidence" value="ECO:0007669"/>
    <property type="project" value="TreeGrafter"/>
</dbReference>
<protein>
    <submittedName>
        <fullName evidence="7">Uncharacterized protein</fullName>
    </submittedName>
</protein>
<accession>A0A8H7C8C5</accession>
<feature type="compositionally biased region" description="Polar residues" evidence="6">
    <location>
        <begin position="8"/>
        <end position="17"/>
    </location>
</feature>
<feature type="region of interest" description="Disordered" evidence="6">
    <location>
        <begin position="1"/>
        <end position="180"/>
    </location>
</feature>
<feature type="compositionally biased region" description="Acidic residues" evidence="6">
    <location>
        <begin position="166"/>
        <end position="180"/>
    </location>
</feature>
<evidence type="ECO:0000256" key="4">
    <source>
        <dbReference type="ARBA" id="ARBA00023054"/>
    </source>
</evidence>
<evidence type="ECO:0000256" key="2">
    <source>
        <dbReference type="ARBA" id="ARBA00007336"/>
    </source>
</evidence>
<comment type="similarity">
    <text evidence="2">Belongs to the EBP2 family.</text>
</comment>
<feature type="compositionally biased region" description="Basic and acidic residues" evidence="6">
    <location>
        <begin position="98"/>
        <end position="118"/>
    </location>
</feature>
<keyword evidence="5" id="KW-0539">Nucleus</keyword>
<organism evidence="7 8">
    <name type="scientific">Agaricus bisporus var. burnettii</name>
    <dbReference type="NCBI Taxonomy" id="192524"/>
    <lineage>
        <taxon>Eukaryota</taxon>
        <taxon>Fungi</taxon>
        <taxon>Dikarya</taxon>
        <taxon>Basidiomycota</taxon>
        <taxon>Agaricomycotina</taxon>
        <taxon>Agaricomycetes</taxon>
        <taxon>Agaricomycetidae</taxon>
        <taxon>Agaricales</taxon>
        <taxon>Agaricineae</taxon>
        <taxon>Agaricaceae</taxon>
        <taxon>Agaricus</taxon>
    </lineage>
</organism>
<sequence>MPGKSKQKNATPSSSDFQPPALKSKQKSTTSSSRDSKPSLPKTKDKKTKTVVPPEPSVEDENGIENEVEGDVTGSGDEEEEDSEEESDSDDDGVDQEGMERLVKLLGEDGLDEFDRAQLRSMGGEEEDEDEDESGEEGGSGDEDENEGEISDEDEDEVSLVKPTSEGEEDEDEDEQDDAIPLDEIESIIDEDAVPKQKLEIDNQVALERIRQTIQLDPSLPWTETLVVTYPQKIEVGVNDDLNRELAFYKQALHSAQSAHSLSIKHKFPFTRPSDYFAEMVKSDSHMERIRQRLLNETAGAGGEIERERKGQEGYGGEIEKLKEETERYA</sequence>
<dbReference type="Pfam" id="PF05890">
    <property type="entry name" value="Ebp2"/>
    <property type="match status" value="1"/>
</dbReference>
<feature type="region of interest" description="Disordered" evidence="6">
    <location>
        <begin position="295"/>
        <end position="330"/>
    </location>
</feature>
<evidence type="ECO:0000256" key="3">
    <source>
        <dbReference type="ARBA" id="ARBA00022517"/>
    </source>
</evidence>
<gene>
    <name evidence="7" type="ORF">Agabi119p4_7508</name>
</gene>
<comment type="caution">
    <text evidence="7">The sequence shown here is derived from an EMBL/GenBank/DDBJ whole genome shotgun (WGS) entry which is preliminary data.</text>
</comment>
<dbReference type="InterPro" id="IPR008610">
    <property type="entry name" value="Ebp2"/>
</dbReference>
<dbReference type="PANTHER" id="PTHR13028">
    <property type="entry name" value="RRNA PROCESSING PROTEIN EBNA1-BINDING PROTEIN-RELATED"/>
    <property type="match status" value="1"/>
</dbReference>
<dbReference type="EMBL" id="JABXXO010000010">
    <property type="protein sequence ID" value="KAF7768265.1"/>
    <property type="molecule type" value="Genomic_DNA"/>
</dbReference>
<dbReference type="Proteomes" id="UP000629468">
    <property type="component" value="Unassembled WGS sequence"/>
</dbReference>
<dbReference type="GO" id="GO:0030687">
    <property type="term" value="C:preribosome, large subunit precursor"/>
    <property type="evidence" value="ECO:0007669"/>
    <property type="project" value="TreeGrafter"/>
</dbReference>
<evidence type="ECO:0000256" key="1">
    <source>
        <dbReference type="ARBA" id="ARBA00004604"/>
    </source>
</evidence>
<dbReference type="AlphaFoldDB" id="A0A8H7C8C5"/>
<dbReference type="GO" id="GO:0034399">
    <property type="term" value="C:nuclear periphery"/>
    <property type="evidence" value="ECO:0007669"/>
    <property type="project" value="TreeGrafter"/>
</dbReference>
<evidence type="ECO:0000313" key="7">
    <source>
        <dbReference type="EMBL" id="KAF7768265.1"/>
    </source>
</evidence>
<reference evidence="7 8" key="1">
    <citation type="journal article" name="Sci. Rep.">
        <title>Telomere-to-telomere assembled and centromere annotated genomes of the two main subspecies of the button mushroom Agaricus bisporus reveal especially polymorphic chromosome ends.</title>
        <authorList>
            <person name="Sonnenberg A.S.M."/>
            <person name="Sedaghat-Telgerd N."/>
            <person name="Lavrijssen B."/>
            <person name="Ohm R.A."/>
            <person name="Hendrickx P.M."/>
            <person name="Scholtmeijer K."/>
            <person name="Baars J.J.P."/>
            <person name="van Peer A."/>
        </authorList>
    </citation>
    <scope>NUCLEOTIDE SEQUENCE [LARGE SCALE GENOMIC DNA]</scope>
    <source>
        <strain evidence="7 8">H119_p4</strain>
    </source>
</reference>
<feature type="compositionally biased region" description="Acidic residues" evidence="6">
    <location>
        <begin position="57"/>
        <end position="97"/>
    </location>
</feature>
<feature type="compositionally biased region" description="Basic and acidic residues" evidence="6">
    <location>
        <begin position="304"/>
        <end position="330"/>
    </location>
</feature>
<name>A0A8H7C8C5_AGABI</name>
<dbReference type="GO" id="GO:0005730">
    <property type="term" value="C:nucleolus"/>
    <property type="evidence" value="ECO:0007669"/>
    <property type="project" value="UniProtKB-SubCell"/>
</dbReference>
<evidence type="ECO:0000256" key="6">
    <source>
        <dbReference type="SAM" id="MobiDB-lite"/>
    </source>
</evidence>